<reference evidence="1 2" key="1">
    <citation type="submission" date="2019-08" db="EMBL/GenBank/DDBJ databases">
        <title>The genome of the soybean aphid Biotype 1, its phylome, world population structure and adaptation to the North American continent.</title>
        <authorList>
            <person name="Giordano R."/>
            <person name="Donthu R.K."/>
            <person name="Hernandez A.G."/>
            <person name="Wright C.L."/>
            <person name="Zimin A.V."/>
        </authorList>
    </citation>
    <scope>NUCLEOTIDE SEQUENCE [LARGE SCALE GENOMIC DNA]</scope>
    <source>
        <tissue evidence="1">Whole aphids</tissue>
    </source>
</reference>
<comment type="caution">
    <text evidence="1">The sequence shown here is derived from an EMBL/GenBank/DDBJ whole genome shotgun (WGS) entry which is preliminary data.</text>
</comment>
<gene>
    <name evidence="1" type="ORF">AGLY_002997</name>
</gene>
<dbReference type="OrthoDB" id="10250268at2759"/>
<protein>
    <submittedName>
        <fullName evidence="1">Uncharacterized protein</fullName>
    </submittedName>
</protein>
<organism evidence="1 2">
    <name type="scientific">Aphis glycines</name>
    <name type="common">Soybean aphid</name>
    <dbReference type="NCBI Taxonomy" id="307491"/>
    <lineage>
        <taxon>Eukaryota</taxon>
        <taxon>Metazoa</taxon>
        <taxon>Ecdysozoa</taxon>
        <taxon>Arthropoda</taxon>
        <taxon>Hexapoda</taxon>
        <taxon>Insecta</taxon>
        <taxon>Pterygota</taxon>
        <taxon>Neoptera</taxon>
        <taxon>Paraneoptera</taxon>
        <taxon>Hemiptera</taxon>
        <taxon>Sternorrhyncha</taxon>
        <taxon>Aphidomorpha</taxon>
        <taxon>Aphidoidea</taxon>
        <taxon>Aphididae</taxon>
        <taxon>Aphidini</taxon>
        <taxon>Aphis</taxon>
        <taxon>Aphis</taxon>
    </lineage>
</organism>
<evidence type="ECO:0000313" key="1">
    <source>
        <dbReference type="EMBL" id="KAE9543086.1"/>
    </source>
</evidence>
<sequence length="225" mass="25175">MPKYSVEINYLQRCKYRLNSHSNLLICHLLDSQIVGLQQNNLILHQGLKILNQMYTVSTYQFLKIRLYRKKLNYTFEYFSTMIELNEIGIQLLLKNKPKGKKSQLYDGKPNASGTKSSILPNTTVASVHKSFEIKLSAIITACMPASLAPHTLFGCGLSGNLEAQRKSIYKPGSIATSVTEYRDKTRFCTFSGRGLSSKRDAQTRNMSGAGFPCLTSESALPSTM</sequence>
<name>A0A6G0U4D8_APHGL</name>
<evidence type="ECO:0000313" key="2">
    <source>
        <dbReference type="Proteomes" id="UP000475862"/>
    </source>
</evidence>
<proteinExistence type="predicted"/>
<dbReference type="Proteomes" id="UP000475862">
    <property type="component" value="Unassembled WGS sequence"/>
</dbReference>
<accession>A0A6G0U4D8</accession>
<dbReference type="AlphaFoldDB" id="A0A6G0U4D8"/>
<keyword evidence="2" id="KW-1185">Reference proteome</keyword>
<dbReference type="EMBL" id="VYZN01000009">
    <property type="protein sequence ID" value="KAE9543086.1"/>
    <property type="molecule type" value="Genomic_DNA"/>
</dbReference>